<organism evidence="2 3">
    <name type="scientific">Araneus ventricosus</name>
    <name type="common">Orbweaver spider</name>
    <name type="synonym">Epeira ventricosa</name>
    <dbReference type="NCBI Taxonomy" id="182803"/>
    <lineage>
        <taxon>Eukaryota</taxon>
        <taxon>Metazoa</taxon>
        <taxon>Ecdysozoa</taxon>
        <taxon>Arthropoda</taxon>
        <taxon>Chelicerata</taxon>
        <taxon>Arachnida</taxon>
        <taxon>Araneae</taxon>
        <taxon>Araneomorphae</taxon>
        <taxon>Entelegynae</taxon>
        <taxon>Araneoidea</taxon>
        <taxon>Araneidae</taxon>
        <taxon>Araneus</taxon>
    </lineage>
</organism>
<sequence length="115" mass="12882">MGIERLRFAANSNSTSACSKNLLNSIFCNCKKGCNYNCGCKKVELFCSQVCSNCQGQSCSNIESNTTDENVYDINAEISDRSFFLEQSIEIQQQGEGESEEHITVEEFEDYLDDS</sequence>
<gene>
    <name evidence="2" type="ORF">AVEN_47336_1</name>
</gene>
<evidence type="ECO:0000313" key="3">
    <source>
        <dbReference type="Proteomes" id="UP000499080"/>
    </source>
</evidence>
<feature type="compositionally biased region" description="Acidic residues" evidence="1">
    <location>
        <begin position="106"/>
        <end position="115"/>
    </location>
</feature>
<dbReference type="PROSITE" id="PS51257">
    <property type="entry name" value="PROKAR_LIPOPROTEIN"/>
    <property type="match status" value="1"/>
</dbReference>
<dbReference type="Proteomes" id="UP000499080">
    <property type="component" value="Unassembled WGS sequence"/>
</dbReference>
<name>A0A4Y2FD37_ARAVE</name>
<reference evidence="2 3" key="1">
    <citation type="journal article" date="2019" name="Sci. Rep.">
        <title>Orb-weaving spider Araneus ventricosus genome elucidates the spidroin gene catalogue.</title>
        <authorList>
            <person name="Kono N."/>
            <person name="Nakamura H."/>
            <person name="Ohtoshi R."/>
            <person name="Moran D.A.P."/>
            <person name="Shinohara A."/>
            <person name="Yoshida Y."/>
            <person name="Fujiwara M."/>
            <person name="Mori M."/>
            <person name="Tomita M."/>
            <person name="Arakawa K."/>
        </authorList>
    </citation>
    <scope>NUCLEOTIDE SEQUENCE [LARGE SCALE GENOMIC DNA]</scope>
</reference>
<protein>
    <recommendedName>
        <fullName evidence="4">Tesmin/TSO1-like CXC domain-containing protein</fullName>
    </recommendedName>
</protein>
<proteinExistence type="predicted"/>
<evidence type="ECO:0000256" key="1">
    <source>
        <dbReference type="SAM" id="MobiDB-lite"/>
    </source>
</evidence>
<dbReference type="AlphaFoldDB" id="A0A4Y2FD37"/>
<evidence type="ECO:0000313" key="2">
    <source>
        <dbReference type="EMBL" id="GBM38239.1"/>
    </source>
</evidence>
<accession>A0A4Y2FD37</accession>
<keyword evidence="3" id="KW-1185">Reference proteome</keyword>
<comment type="caution">
    <text evidence="2">The sequence shown here is derived from an EMBL/GenBank/DDBJ whole genome shotgun (WGS) entry which is preliminary data.</text>
</comment>
<dbReference type="EMBL" id="BGPR01000863">
    <property type="protein sequence ID" value="GBM38239.1"/>
    <property type="molecule type" value="Genomic_DNA"/>
</dbReference>
<feature type="region of interest" description="Disordered" evidence="1">
    <location>
        <begin position="94"/>
        <end position="115"/>
    </location>
</feature>
<dbReference type="OrthoDB" id="6753017at2759"/>
<evidence type="ECO:0008006" key="4">
    <source>
        <dbReference type="Google" id="ProtNLM"/>
    </source>
</evidence>